<evidence type="ECO:0000259" key="1">
    <source>
        <dbReference type="Pfam" id="PF14949"/>
    </source>
</evidence>
<evidence type="ECO:0000313" key="3">
    <source>
        <dbReference type="Proteomes" id="UP000092460"/>
    </source>
</evidence>
<dbReference type="STRING" id="67801.A0A1B0BBA9"/>
<dbReference type="EnsemblMetazoa" id="GPPI024640-RA">
    <property type="protein sequence ID" value="GPPI024640-PA"/>
    <property type="gene ID" value="GPPI024640"/>
</dbReference>
<dbReference type="AlphaFoldDB" id="A0A1B0BBA9"/>
<dbReference type="Proteomes" id="UP000092460">
    <property type="component" value="Unassembled WGS sequence"/>
</dbReference>
<dbReference type="InterPro" id="IPR029264">
    <property type="entry name" value="ARF7EP_C"/>
</dbReference>
<dbReference type="PANTHER" id="PTHR46536:SF3">
    <property type="entry name" value="ARF7 EFFECTOR PROTEIN C-TERMINAL DOMAIN-CONTAINING PROTEIN"/>
    <property type="match status" value="1"/>
</dbReference>
<accession>A0A1B0BBA9</accession>
<name>A0A1B0BBA9_9MUSC</name>
<reference evidence="2" key="2">
    <citation type="submission" date="2020-05" db="UniProtKB">
        <authorList>
            <consortium name="EnsemblMetazoa"/>
        </authorList>
    </citation>
    <scope>IDENTIFICATION</scope>
    <source>
        <strain evidence="2">IAEA</strain>
    </source>
</reference>
<dbReference type="EMBL" id="JXJN01011367">
    <property type="status" value="NOT_ANNOTATED_CDS"/>
    <property type="molecule type" value="Genomic_DNA"/>
</dbReference>
<feature type="domain" description="ARF7 effector protein C-terminal" evidence="1">
    <location>
        <begin position="48"/>
        <end position="99"/>
    </location>
</feature>
<dbReference type="VEuPathDB" id="VectorBase:GPPI024640"/>
<organism evidence="2 3">
    <name type="scientific">Glossina palpalis gambiensis</name>
    <dbReference type="NCBI Taxonomy" id="67801"/>
    <lineage>
        <taxon>Eukaryota</taxon>
        <taxon>Metazoa</taxon>
        <taxon>Ecdysozoa</taxon>
        <taxon>Arthropoda</taxon>
        <taxon>Hexapoda</taxon>
        <taxon>Insecta</taxon>
        <taxon>Pterygota</taxon>
        <taxon>Neoptera</taxon>
        <taxon>Endopterygota</taxon>
        <taxon>Diptera</taxon>
        <taxon>Brachycera</taxon>
        <taxon>Muscomorpha</taxon>
        <taxon>Hippoboscoidea</taxon>
        <taxon>Glossinidae</taxon>
        <taxon>Glossina</taxon>
    </lineage>
</organism>
<protein>
    <recommendedName>
        <fullName evidence="1">ARF7 effector protein C-terminal domain-containing protein</fullName>
    </recommendedName>
</protein>
<dbReference type="PANTHER" id="PTHR46536">
    <property type="entry name" value="ARL14 EFFECTOR PROTEIN"/>
    <property type="match status" value="1"/>
</dbReference>
<keyword evidence="3" id="KW-1185">Reference proteome</keyword>
<dbReference type="Pfam" id="PF14949">
    <property type="entry name" value="ARF7EP_C"/>
    <property type="match status" value="1"/>
</dbReference>
<reference evidence="3" key="1">
    <citation type="submission" date="2015-01" db="EMBL/GenBank/DDBJ databases">
        <authorList>
            <person name="Aksoy S."/>
            <person name="Warren W."/>
            <person name="Wilson R.K."/>
        </authorList>
    </citation>
    <scope>NUCLEOTIDE SEQUENCE [LARGE SCALE GENOMIC DNA]</scope>
    <source>
        <strain evidence="3">IAEA</strain>
    </source>
</reference>
<proteinExistence type="predicted"/>
<sequence length="152" mass="17657">MDCNRIRSSSSAESIGSNISSEPIFVAIRLEDADNEFEIMRRESRKRELCRKKSLKIPCKDICDCTRPKCPGCWSECIKCGSNKCGLECRINRKKSCNNFAYVDSFTYRIIKKRDLRIFYSKRNASMTKQQRSGKLSPLYGKPQNEILYIYP</sequence>
<evidence type="ECO:0000313" key="2">
    <source>
        <dbReference type="EnsemblMetazoa" id="GPPI024640-PA"/>
    </source>
</evidence>